<name>A0A371PP43_STRIH</name>
<dbReference type="AlphaFoldDB" id="A0A371PP43"/>
<accession>A0A371PP43</accession>
<dbReference type="EMBL" id="QUAC01000486">
    <property type="protein sequence ID" value="REK84308.1"/>
    <property type="molecule type" value="Genomic_DNA"/>
</dbReference>
<protein>
    <submittedName>
        <fullName evidence="1">Uncharacterized protein</fullName>
    </submittedName>
</protein>
<dbReference type="Proteomes" id="UP000262477">
    <property type="component" value="Unassembled WGS sequence"/>
</dbReference>
<evidence type="ECO:0000313" key="1">
    <source>
        <dbReference type="EMBL" id="REK84308.1"/>
    </source>
</evidence>
<organism evidence="1 2">
    <name type="scientific">Streptomyces inhibens</name>
    <dbReference type="NCBI Taxonomy" id="2293571"/>
    <lineage>
        <taxon>Bacteria</taxon>
        <taxon>Bacillati</taxon>
        <taxon>Actinomycetota</taxon>
        <taxon>Actinomycetes</taxon>
        <taxon>Kitasatosporales</taxon>
        <taxon>Streptomycetaceae</taxon>
        <taxon>Streptomyces</taxon>
    </lineage>
</organism>
<sequence>MIHRALTGDKQTIDQQVIKLPAPRIGSCTLIADLPVRACDDKETATAAAPAGRPWIFLTVHQLHFARLEMIGVMDILGAGDDRAPTSLVLISVLMAAVHSHSNKRVV</sequence>
<proteinExistence type="predicted"/>
<keyword evidence="2" id="KW-1185">Reference proteome</keyword>
<evidence type="ECO:0000313" key="2">
    <source>
        <dbReference type="Proteomes" id="UP000262477"/>
    </source>
</evidence>
<comment type="caution">
    <text evidence="1">The sequence shown here is derived from an EMBL/GenBank/DDBJ whole genome shotgun (WGS) entry which is preliminary data.</text>
</comment>
<gene>
    <name evidence="1" type="ORF">DY245_43645</name>
</gene>
<reference evidence="1 2" key="1">
    <citation type="submission" date="2018-08" db="EMBL/GenBank/DDBJ databases">
        <title>Streptomyces NEAU-D10 sp. nov., a novel Actinomycete isolated from soil.</title>
        <authorList>
            <person name="Jin L."/>
        </authorList>
    </citation>
    <scope>NUCLEOTIDE SEQUENCE [LARGE SCALE GENOMIC DNA]</scope>
    <source>
        <strain evidence="1 2">NEAU-D10</strain>
    </source>
</reference>